<dbReference type="SMART" id="SM00388">
    <property type="entry name" value="HisKA"/>
    <property type="match status" value="1"/>
</dbReference>
<dbReference type="Pfam" id="PF00512">
    <property type="entry name" value="HisKA"/>
    <property type="match status" value="1"/>
</dbReference>
<dbReference type="InterPro" id="IPR005467">
    <property type="entry name" value="His_kinase_dom"/>
</dbReference>
<dbReference type="SMART" id="SM00387">
    <property type="entry name" value="HATPase_c"/>
    <property type="match status" value="1"/>
</dbReference>
<evidence type="ECO:0000256" key="7">
    <source>
        <dbReference type="ARBA" id="ARBA00022840"/>
    </source>
</evidence>
<dbReference type="InterPro" id="IPR003661">
    <property type="entry name" value="HisK_dim/P_dom"/>
</dbReference>
<comment type="caution">
    <text evidence="15">The sequence shown here is derived from an EMBL/GenBank/DDBJ whole genome shotgun (WGS) entry which is preliminary data.</text>
</comment>
<dbReference type="GO" id="GO:0005524">
    <property type="term" value="F:ATP binding"/>
    <property type="evidence" value="ECO:0007669"/>
    <property type="project" value="UniProtKB-KW"/>
</dbReference>
<evidence type="ECO:0000256" key="6">
    <source>
        <dbReference type="ARBA" id="ARBA00022777"/>
    </source>
</evidence>
<dbReference type="InterPro" id="IPR036097">
    <property type="entry name" value="HisK_dim/P_sf"/>
</dbReference>
<dbReference type="FunFam" id="1.10.287.130:FF:000002">
    <property type="entry name" value="Two-component osmosensing histidine kinase"/>
    <property type="match status" value="1"/>
</dbReference>
<evidence type="ECO:0000313" key="16">
    <source>
        <dbReference type="Proteomes" id="UP000274046"/>
    </source>
</evidence>
<dbReference type="Gene3D" id="3.30.565.10">
    <property type="entry name" value="Histidine kinase-like ATPase, C-terminal domain"/>
    <property type="match status" value="1"/>
</dbReference>
<dbReference type="AlphaFoldDB" id="A0A3N0C1V5"/>
<dbReference type="SUPFAM" id="SSF55874">
    <property type="entry name" value="ATPase domain of HSP90 chaperone/DNA topoisomerase II/histidine kinase"/>
    <property type="match status" value="1"/>
</dbReference>
<keyword evidence="3 11" id="KW-0597">Phosphoprotein</keyword>
<keyword evidence="16" id="KW-1185">Reference proteome</keyword>
<dbReference type="PANTHER" id="PTHR45339:SF1">
    <property type="entry name" value="HYBRID SIGNAL TRANSDUCTION HISTIDINE KINASE J"/>
    <property type="match status" value="1"/>
</dbReference>
<evidence type="ECO:0000256" key="12">
    <source>
        <dbReference type="SAM" id="Phobius"/>
    </source>
</evidence>
<dbReference type="PROSITE" id="PS50110">
    <property type="entry name" value="RESPONSE_REGULATORY"/>
    <property type="match status" value="1"/>
</dbReference>
<dbReference type="SUPFAM" id="SSF47384">
    <property type="entry name" value="Homodimeric domain of signal transducing histidine kinase"/>
    <property type="match status" value="1"/>
</dbReference>
<feature type="transmembrane region" description="Helical" evidence="12">
    <location>
        <begin position="21"/>
        <end position="43"/>
    </location>
</feature>
<dbReference type="Gene3D" id="3.40.50.2300">
    <property type="match status" value="1"/>
</dbReference>
<evidence type="ECO:0000256" key="2">
    <source>
        <dbReference type="ARBA" id="ARBA00012438"/>
    </source>
</evidence>
<dbReference type="InterPro" id="IPR001789">
    <property type="entry name" value="Sig_transdc_resp-reg_receiver"/>
</dbReference>
<dbReference type="PROSITE" id="PS50109">
    <property type="entry name" value="HIS_KIN"/>
    <property type="match status" value="1"/>
</dbReference>
<feature type="transmembrane region" description="Helical" evidence="12">
    <location>
        <begin position="160"/>
        <end position="178"/>
    </location>
</feature>
<dbReference type="OrthoDB" id="9809670at2"/>
<evidence type="ECO:0000256" key="10">
    <source>
        <dbReference type="ARBA" id="ARBA00068150"/>
    </source>
</evidence>
<dbReference type="CDD" id="cd17546">
    <property type="entry name" value="REC_hyHK_CKI1_RcsC-like"/>
    <property type="match status" value="1"/>
</dbReference>
<gene>
    <name evidence="15" type="ORF">D7004_02940</name>
</gene>
<keyword evidence="6" id="KW-0418">Kinase</keyword>
<dbReference type="InterPro" id="IPR003594">
    <property type="entry name" value="HATPase_dom"/>
</dbReference>
<evidence type="ECO:0000259" key="14">
    <source>
        <dbReference type="PROSITE" id="PS50110"/>
    </source>
</evidence>
<feature type="transmembrane region" description="Helical" evidence="12">
    <location>
        <begin position="49"/>
        <end position="66"/>
    </location>
</feature>
<evidence type="ECO:0000256" key="1">
    <source>
        <dbReference type="ARBA" id="ARBA00000085"/>
    </source>
</evidence>
<feature type="domain" description="Response regulatory" evidence="14">
    <location>
        <begin position="466"/>
        <end position="585"/>
    </location>
</feature>
<dbReference type="Pfam" id="PF00072">
    <property type="entry name" value="Response_reg"/>
    <property type="match status" value="1"/>
</dbReference>
<evidence type="ECO:0000256" key="11">
    <source>
        <dbReference type="PROSITE-ProRule" id="PRU00169"/>
    </source>
</evidence>
<keyword evidence="5" id="KW-0547">Nucleotide-binding</keyword>
<dbReference type="CDD" id="cd00082">
    <property type="entry name" value="HisKA"/>
    <property type="match status" value="1"/>
</dbReference>
<keyword evidence="12" id="KW-1133">Transmembrane helix</keyword>
<dbReference type="CDD" id="cd16922">
    <property type="entry name" value="HATPase_EvgS-ArcB-TorS-like"/>
    <property type="match status" value="1"/>
</dbReference>
<sequence length="585" mass="65763">MLKKIKILNIGNREISIESKLFAVLCLCLIIISLISIVCNLFLGLIWTINLLIVFYLIVHSFFYFYALKDKVSEKGRLIYFIFNCITMLPSWFLNAGSQGSTPIFLVFYLSVAVLSLSKNSRLLFILFFIATAGLCIALEYLFPALVVPYPNEFARNFDLILSFFIISFMMIFMLIMYRNVADYERFLLIKSTERLENSQRKLIIAKEAAEAATQAKSTFLTNMSHEIRTPLNGIIGASELLKMSKLDDEQTQLLNTLQASNSILIDVVNDILDISKIEANKMEIHKHPFNIKKTLQDIGDVVRPMLKNKNLSYNLTIDETLPQTIITDEIKYKQIIINLLSNAIKFTEKGEVNLIVKYHQSSGDDVLTSTIKDTGIGIEDEDMNKLFLPFSQVNQSITRKFGGAGLGLVICSKLAEMMGGNITANSQIGKGSEFTLSLPIERLDILPQNMMEDVITKTTPVSGIKILIADDNVFNQVITSKMLKKSGYDFDVASNGLEALEKIEDSFYNVILMDMQMPEMDGVTATRKILEQFANKDSAAPIIIGCSANVMESDRIACLNAGMKDFLAKPFTLADLRTILIRWT</sequence>
<dbReference type="GO" id="GO:0000155">
    <property type="term" value="F:phosphorelay sensor kinase activity"/>
    <property type="evidence" value="ECO:0007669"/>
    <property type="project" value="InterPro"/>
</dbReference>
<keyword evidence="12" id="KW-0472">Membrane</keyword>
<dbReference type="PRINTS" id="PR00344">
    <property type="entry name" value="BCTRLSENSOR"/>
</dbReference>
<evidence type="ECO:0000256" key="4">
    <source>
        <dbReference type="ARBA" id="ARBA00022679"/>
    </source>
</evidence>
<protein>
    <recommendedName>
        <fullName evidence="10">Sensory/regulatory protein RpfC</fullName>
        <ecNumber evidence="2">2.7.13.3</ecNumber>
    </recommendedName>
</protein>
<feature type="modified residue" description="4-aspartylphosphate" evidence="11">
    <location>
        <position position="515"/>
    </location>
</feature>
<dbReference type="PANTHER" id="PTHR45339">
    <property type="entry name" value="HYBRID SIGNAL TRANSDUCTION HISTIDINE KINASE J"/>
    <property type="match status" value="1"/>
</dbReference>
<feature type="transmembrane region" description="Helical" evidence="12">
    <location>
        <begin position="100"/>
        <end position="117"/>
    </location>
</feature>
<feature type="transmembrane region" description="Helical" evidence="12">
    <location>
        <begin position="78"/>
        <end position="94"/>
    </location>
</feature>
<evidence type="ECO:0000256" key="8">
    <source>
        <dbReference type="ARBA" id="ARBA00023012"/>
    </source>
</evidence>
<dbReference type="InterPro" id="IPR004358">
    <property type="entry name" value="Sig_transdc_His_kin-like_C"/>
</dbReference>
<accession>A0A3N0C1V5</accession>
<reference evidence="15 16" key="1">
    <citation type="submission" date="2018-10" db="EMBL/GenBank/DDBJ databases">
        <title>Genome sequencing of Pedobacter jejuensis TNB23.</title>
        <authorList>
            <person name="Cho Y.-J."/>
            <person name="Cho A."/>
            <person name="Kim O.-S."/>
        </authorList>
    </citation>
    <scope>NUCLEOTIDE SEQUENCE [LARGE SCALE GENOMIC DNA]</scope>
    <source>
        <strain evidence="15 16">TNB23</strain>
    </source>
</reference>
<dbReference type="SUPFAM" id="SSF52172">
    <property type="entry name" value="CheY-like"/>
    <property type="match status" value="1"/>
</dbReference>
<feature type="domain" description="Histidine kinase" evidence="13">
    <location>
        <begin position="223"/>
        <end position="443"/>
    </location>
</feature>
<evidence type="ECO:0000259" key="13">
    <source>
        <dbReference type="PROSITE" id="PS50109"/>
    </source>
</evidence>
<dbReference type="Pfam" id="PF02518">
    <property type="entry name" value="HATPase_c"/>
    <property type="match status" value="1"/>
</dbReference>
<keyword evidence="4" id="KW-0808">Transferase</keyword>
<name>A0A3N0C1V5_9SPHI</name>
<dbReference type="Proteomes" id="UP000274046">
    <property type="component" value="Unassembled WGS sequence"/>
</dbReference>
<evidence type="ECO:0000256" key="9">
    <source>
        <dbReference type="ARBA" id="ARBA00064003"/>
    </source>
</evidence>
<organism evidence="15 16">
    <name type="scientific">Pedobacter jejuensis</name>
    <dbReference type="NCBI Taxonomy" id="1268550"/>
    <lineage>
        <taxon>Bacteria</taxon>
        <taxon>Pseudomonadati</taxon>
        <taxon>Bacteroidota</taxon>
        <taxon>Sphingobacteriia</taxon>
        <taxon>Sphingobacteriales</taxon>
        <taxon>Sphingobacteriaceae</taxon>
        <taxon>Pedobacter</taxon>
    </lineage>
</organism>
<dbReference type="SMART" id="SM00448">
    <property type="entry name" value="REC"/>
    <property type="match status" value="1"/>
</dbReference>
<keyword evidence="7" id="KW-0067">ATP-binding</keyword>
<dbReference type="InterPro" id="IPR011006">
    <property type="entry name" value="CheY-like_superfamily"/>
</dbReference>
<dbReference type="EC" id="2.7.13.3" evidence="2"/>
<evidence type="ECO:0000256" key="3">
    <source>
        <dbReference type="ARBA" id="ARBA00022553"/>
    </source>
</evidence>
<feature type="transmembrane region" description="Helical" evidence="12">
    <location>
        <begin position="124"/>
        <end position="148"/>
    </location>
</feature>
<keyword evidence="12" id="KW-0812">Transmembrane</keyword>
<evidence type="ECO:0000313" key="15">
    <source>
        <dbReference type="EMBL" id="RNL55728.1"/>
    </source>
</evidence>
<comment type="catalytic activity">
    <reaction evidence="1">
        <text>ATP + protein L-histidine = ADP + protein N-phospho-L-histidine.</text>
        <dbReference type="EC" id="2.7.13.3"/>
    </reaction>
</comment>
<keyword evidence="8" id="KW-0902">Two-component regulatory system</keyword>
<dbReference type="InterPro" id="IPR036890">
    <property type="entry name" value="HATPase_C_sf"/>
</dbReference>
<evidence type="ECO:0000256" key="5">
    <source>
        <dbReference type="ARBA" id="ARBA00022741"/>
    </source>
</evidence>
<dbReference type="FunFam" id="3.30.565.10:FF:000010">
    <property type="entry name" value="Sensor histidine kinase RcsC"/>
    <property type="match status" value="1"/>
</dbReference>
<comment type="subunit">
    <text evidence="9">At low DSF concentrations, interacts with RpfF.</text>
</comment>
<dbReference type="EMBL" id="RBEE01000004">
    <property type="protein sequence ID" value="RNL55728.1"/>
    <property type="molecule type" value="Genomic_DNA"/>
</dbReference>
<dbReference type="Gene3D" id="1.10.287.130">
    <property type="match status" value="1"/>
</dbReference>
<proteinExistence type="predicted"/>